<reference evidence="2 3" key="1">
    <citation type="submission" date="2022-05" db="EMBL/GenBank/DDBJ databases">
        <title>Genome Sequencing of Bee-Associated Microbes.</title>
        <authorList>
            <person name="Dunlap C."/>
        </authorList>
    </citation>
    <scope>NUCLEOTIDE SEQUENCE [LARGE SCALE GENOMIC DNA]</scope>
    <source>
        <strain evidence="2 3">NRRL B-14421</strain>
    </source>
</reference>
<dbReference type="Proteomes" id="UP001527099">
    <property type="component" value="Unassembled WGS sequence"/>
</dbReference>
<keyword evidence="2" id="KW-0695">RNA-directed DNA polymerase</keyword>
<dbReference type="GO" id="GO:0003964">
    <property type="term" value="F:RNA-directed DNA polymerase activity"/>
    <property type="evidence" value="ECO:0007669"/>
    <property type="project" value="UniProtKB-KW"/>
</dbReference>
<organism evidence="2 3">
    <name type="scientific">Paenibacillus alginolyticus</name>
    <dbReference type="NCBI Taxonomy" id="59839"/>
    <lineage>
        <taxon>Bacteria</taxon>
        <taxon>Bacillati</taxon>
        <taxon>Bacillota</taxon>
        <taxon>Bacilli</taxon>
        <taxon>Bacillales</taxon>
        <taxon>Paenibacillaceae</taxon>
        <taxon>Paenibacillus</taxon>
    </lineage>
</organism>
<protein>
    <submittedName>
        <fullName evidence="2">Group II intron reverse transcriptase/maturase</fullName>
    </submittedName>
</protein>
<evidence type="ECO:0000256" key="1">
    <source>
        <dbReference type="SAM" id="MobiDB-lite"/>
    </source>
</evidence>
<evidence type="ECO:0000313" key="3">
    <source>
        <dbReference type="Proteomes" id="UP001527099"/>
    </source>
</evidence>
<gene>
    <name evidence="2" type="ORF">M5X19_10125</name>
</gene>
<comment type="caution">
    <text evidence="2">The sequence shown here is derived from an EMBL/GenBank/DDBJ whole genome shotgun (WGS) entry which is preliminary data.</text>
</comment>
<proteinExistence type="predicted"/>
<keyword evidence="2" id="KW-0548">Nucleotidyltransferase</keyword>
<feature type="region of interest" description="Disordered" evidence="1">
    <location>
        <begin position="47"/>
        <end position="68"/>
    </location>
</feature>
<keyword evidence="2" id="KW-0808">Transferase</keyword>
<keyword evidence="3" id="KW-1185">Reference proteome</keyword>
<evidence type="ECO:0000313" key="2">
    <source>
        <dbReference type="EMBL" id="MCY9693241.1"/>
    </source>
</evidence>
<feature type="non-terminal residue" evidence="2">
    <location>
        <position position="68"/>
    </location>
</feature>
<name>A0ABT4GAM1_9BACL</name>
<dbReference type="SUPFAM" id="SSF56672">
    <property type="entry name" value="DNA/RNA polymerases"/>
    <property type="match status" value="1"/>
</dbReference>
<sequence length="68" mass="7838">MLRDSHLKLPADKATGVDKVTKVAYEEQLEENLDDLIARMKRNAYKPQASRRTYIPKDEKSKRPLGIP</sequence>
<dbReference type="InterPro" id="IPR043502">
    <property type="entry name" value="DNA/RNA_pol_sf"/>
</dbReference>
<accession>A0ABT4GAM1</accession>
<dbReference type="EMBL" id="JAMDMX010000029">
    <property type="protein sequence ID" value="MCY9693241.1"/>
    <property type="molecule type" value="Genomic_DNA"/>
</dbReference>